<keyword evidence="3 4" id="KW-0175">Coiled coil</keyword>
<evidence type="ECO:0000256" key="5">
    <source>
        <dbReference type="SAM" id="MobiDB-lite"/>
    </source>
</evidence>
<feature type="region of interest" description="Disordered" evidence="5">
    <location>
        <begin position="1"/>
        <end position="24"/>
    </location>
</feature>
<name>A0ABM1NFC4_NICVS</name>
<reference evidence="8" key="1">
    <citation type="submission" date="2025-08" db="UniProtKB">
        <authorList>
            <consortium name="RefSeq"/>
        </authorList>
    </citation>
    <scope>IDENTIFICATION</scope>
    <source>
        <tissue evidence="8">Whole Larva</tissue>
    </source>
</reference>
<feature type="region of interest" description="Disordered" evidence="5">
    <location>
        <begin position="484"/>
        <end position="506"/>
    </location>
</feature>
<feature type="region of interest" description="Disordered" evidence="5">
    <location>
        <begin position="405"/>
        <end position="462"/>
    </location>
</feature>
<dbReference type="InterPro" id="IPR047176">
    <property type="entry name" value="FRMD4A/B"/>
</dbReference>
<dbReference type="Proteomes" id="UP000695000">
    <property type="component" value="Unplaced"/>
</dbReference>
<dbReference type="InterPro" id="IPR021774">
    <property type="entry name" value="CUPID"/>
</dbReference>
<evidence type="ECO:0000313" key="8">
    <source>
        <dbReference type="RefSeq" id="XP_017785524.1"/>
    </source>
</evidence>
<feature type="coiled-coil region" evidence="4">
    <location>
        <begin position="26"/>
        <end position="53"/>
    </location>
</feature>
<keyword evidence="7" id="KW-1185">Reference proteome</keyword>
<gene>
    <name evidence="8" type="primary">LOC108568760</name>
</gene>
<proteinExistence type="predicted"/>
<feature type="coiled-coil region" evidence="4">
    <location>
        <begin position="131"/>
        <end position="158"/>
    </location>
</feature>
<feature type="region of interest" description="Disordered" evidence="5">
    <location>
        <begin position="292"/>
        <end position="318"/>
    </location>
</feature>
<dbReference type="Pfam" id="PF11819">
    <property type="entry name" value="CUPID"/>
    <property type="match status" value="1"/>
</dbReference>
<evidence type="ECO:0000256" key="2">
    <source>
        <dbReference type="ARBA" id="ARBA00022490"/>
    </source>
</evidence>
<dbReference type="GeneID" id="108568760"/>
<feature type="domain" description="Cytohesin Ubiquitin Protein Inducing" evidence="6">
    <location>
        <begin position="18"/>
        <end position="128"/>
    </location>
</feature>
<feature type="compositionally biased region" description="Low complexity" evidence="5">
    <location>
        <begin position="492"/>
        <end position="505"/>
    </location>
</feature>
<evidence type="ECO:0000256" key="3">
    <source>
        <dbReference type="ARBA" id="ARBA00023054"/>
    </source>
</evidence>
<evidence type="ECO:0000256" key="1">
    <source>
        <dbReference type="ARBA" id="ARBA00004496"/>
    </source>
</evidence>
<evidence type="ECO:0000313" key="7">
    <source>
        <dbReference type="Proteomes" id="UP000695000"/>
    </source>
</evidence>
<organism evidence="7 8">
    <name type="scientific">Nicrophorus vespilloides</name>
    <name type="common">Boreal carrion beetle</name>
    <dbReference type="NCBI Taxonomy" id="110193"/>
    <lineage>
        <taxon>Eukaryota</taxon>
        <taxon>Metazoa</taxon>
        <taxon>Ecdysozoa</taxon>
        <taxon>Arthropoda</taxon>
        <taxon>Hexapoda</taxon>
        <taxon>Insecta</taxon>
        <taxon>Pterygota</taxon>
        <taxon>Neoptera</taxon>
        <taxon>Endopterygota</taxon>
        <taxon>Coleoptera</taxon>
        <taxon>Polyphaga</taxon>
        <taxon>Staphyliniformia</taxon>
        <taxon>Silphidae</taxon>
        <taxon>Nicrophorinae</taxon>
        <taxon>Nicrophorus</taxon>
    </lineage>
</organism>
<feature type="compositionally biased region" description="Polar residues" evidence="5">
    <location>
        <begin position="655"/>
        <end position="664"/>
    </location>
</feature>
<sequence length="744" mass="84861">MDDGVNTEETKSLKMGASSNPNSAKIATLQERKKQIEEKLAKHNQELRELCIKEAELTGSMPIEYPLEPGETTPSFRRRIGTAFQLPQNLINNNSKEQEINDIELEMQIFAKMAEAALGLANENNGNKTVRRKHMAEYQQHKLKYSELEEKMQFLKTHIQKPQFKLPSPNNQPKQKKKPRPLDQDTDTVSMSIENPFGKTVLRHSLRSLQHPVVMETNDLRYSVQSHPKLIYKGSDSSSLNENMAHYIRHDDALSGGLHRLSLNGFKNYVDESPNDHQYNIHTQSSNNLYKQHTPQYINPSHTLPHAARRSPQSQSFTNQYQQDLLKYNNNHMHRQTSPSTSSSSSVKFYPIQVQQPNYRQYDPRTINPHQLQPHQQYEHDCMSSGLGGYWKRTENGEMFWCNSSTSEVGPKDKRFGSLDRRKNKHIQRRNSPNVETKSATLASAPPSHEHRKPQQIVGRHRQNNRQLVRTQSLGSVGGQTIDSVCPSDDNSSCGSESLSYSEHSNNIRKQKQKEWYETSLDGPVNVTPTRSHSTVPSIAPEDKYMEFSSSIPSPSPHILAQSPQTPKPLLEIPAETNPSPRPLETNLEIFNNNIPKNGTVVQHAQWKPYHEETKPFEMADFYKYSTKYNKSPQKAPQEESHRTRSHSIGFRNLPSPQSTQSNETFDDDNSIQKGIYQPLQPMKCQPFSPVNNSNISIGSPMAMNTSLDLSQLTPNVAENFSAEMNAWYQNHEHQVDNNNATLV</sequence>
<feature type="compositionally biased region" description="Basic and acidic residues" evidence="5">
    <location>
        <begin position="410"/>
        <end position="421"/>
    </location>
</feature>
<protein>
    <submittedName>
        <fullName evidence="8">Uncharacterized protein LOC108568760</fullName>
    </submittedName>
</protein>
<feature type="compositionally biased region" description="Polar residues" evidence="5">
    <location>
        <begin position="430"/>
        <end position="442"/>
    </location>
</feature>
<dbReference type="RefSeq" id="XP_017785524.1">
    <property type="nucleotide sequence ID" value="XM_017930035.1"/>
</dbReference>
<keyword evidence="2" id="KW-0963">Cytoplasm</keyword>
<dbReference type="PANTHER" id="PTHR46079">
    <property type="entry name" value="FERM DOMAIN-CONTAINING PROTEIN 4"/>
    <property type="match status" value="1"/>
</dbReference>
<feature type="region of interest" description="Disordered" evidence="5">
    <location>
        <begin position="160"/>
        <end position="188"/>
    </location>
</feature>
<feature type="compositionally biased region" description="Polar residues" evidence="5">
    <location>
        <begin position="292"/>
        <end position="302"/>
    </location>
</feature>
<evidence type="ECO:0000256" key="4">
    <source>
        <dbReference type="SAM" id="Coils"/>
    </source>
</evidence>
<feature type="compositionally biased region" description="Basic residues" evidence="5">
    <location>
        <begin position="450"/>
        <end position="462"/>
    </location>
</feature>
<feature type="region of interest" description="Disordered" evidence="5">
    <location>
        <begin position="630"/>
        <end position="671"/>
    </location>
</feature>
<dbReference type="PANTHER" id="PTHR46079:SF2">
    <property type="entry name" value="FERM DOMAIN-CONTAINING PROTEIN"/>
    <property type="match status" value="1"/>
</dbReference>
<evidence type="ECO:0000259" key="6">
    <source>
        <dbReference type="Pfam" id="PF11819"/>
    </source>
</evidence>
<comment type="subcellular location">
    <subcellularLocation>
        <location evidence="1">Cytoplasm</location>
    </subcellularLocation>
</comment>
<accession>A0ABM1NFC4</accession>